<feature type="domain" description="GmrSD restriction endonucleases N-terminal" evidence="1">
    <location>
        <begin position="9"/>
        <end position="201"/>
    </location>
</feature>
<comment type="caution">
    <text evidence="3">The sequence shown here is derived from an EMBL/GenBank/DDBJ whole genome shotgun (WGS) entry which is preliminary data.</text>
</comment>
<sequence>MNKTTFKSIREYFSSGNQNFIIPNYQRGFKWSVKNNDDLSAVEKLCDDLINAAKDQNYFLQGVTVCEEGDQIILIDGQQRTTTLYLILWFLEVDFFNKITLKYDVREKSKEFISKLKETEFDYKNFDSKNSNQDIFYFKKAIEQIENKLGNIEKDLFTQFLLEKVNVLYITISKEKATKTFTMMNGAKATMLQEELIKSEILRQISIPLINQKSISTSIDENLSELKNIISIDWETNAKRSRYAREWDKWLYWWNQKEVQIFFNTEKPLGFLLQFYFYKDQFIHADTTFIQFKELLNSMSAIQIFKKLRDLQKSFEDIFKEPKSHNYLKLSLLCSSGLSDVFDIINFFFLNKAENDKLKSYAQWRLVGATHREITKEKELGEDEERKEQKAHIVMNNLSDRFLYNNFYDIALKQLLRLNVEEDNKLFNGKGRKFDFSIYGNKSLEHIHPKSKVFHSKKVNENDLEKILYYDGNNNLLNDKPYEKQWLDRGLLKDCTEHSIGNLVLLDKNENSKFNDKPFAKKKAIYFNVNEGFKSRNLLHSIAVFAKSSWIKEDIEDNQNKFLTRFKKDYGISE</sequence>
<dbReference type="PANTHER" id="PTHR35149">
    <property type="entry name" value="SLL5132 PROTEIN"/>
    <property type="match status" value="1"/>
</dbReference>
<reference evidence="4" key="1">
    <citation type="journal article" date="2019" name="Int. J. Syst. Evol. Microbiol.">
        <title>The Global Catalogue of Microorganisms (GCM) 10K type strain sequencing project: providing services to taxonomists for standard genome sequencing and annotation.</title>
        <authorList>
            <consortium name="The Broad Institute Genomics Platform"/>
            <consortium name="The Broad Institute Genome Sequencing Center for Infectious Disease"/>
            <person name="Wu L."/>
            <person name="Ma J."/>
        </authorList>
    </citation>
    <scope>NUCLEOTIDE SEQUENCE [LARGE SCALE GENOMIC DNA]</scope>
    <source>
        <strain evidence="4">JCM 17386</strain>
    </source>
</reference>
<organism evidence="3 4">
    <name type="scientific">Flavobacterium chungbukense</name>
    <dbReference type="NCBI Taxonomy" id="877464"/>
    <lineage>
        <taxon>Bacteria</taxon>
        <taxon>Pseudomonadati</taxon>
        <taxon>Bacteroidota</taxon>
        <taxon>Flavobacteriia</taxon>
        <taxon>Flavobacteriales</taxon>
        <taxon>Flavobacteriaceae</taxon>
        <taxon>Flavobacterium</taxon>
    </lineage>
</organism>
<name>A0ABP7XWK5_9FLAO</name>
<evidence type="ECO:0000313" key="3">
    <source>
        <dbReference type="EMBL" id="GAA4126178.1"/>
    </source>
</evidence>
<evidence type="ECO:0000259" key="1">
    <source>
        <dbReference type="Pfam" id="PF03235"/>
    </source>
</evidence>
<evidence type="ECO:0000259" key="2">
    <source>
        <dbReference type="Pfam" id="PF07510"/>
    </source>
</evidence>
<dbReference type="EMBL" id="BAABAO010000003">
    <property type="protein sequence ID" value="GAA4126178.1"/>
    <property type="molecule type" value="Genomic_DNA"/>
</dbReference>
<dbReference type="Proteomes" id="UP001501333">
    <property type="component" value="Unassembled WGS sequence"/>
</dbReference>
<dbReference type="InterPro" id="IPR004919">
    <property type="entry name" value="GmrSD_N"/>
</dbReference>
<dbReference type="Pfam" id="PF03235">
    <property type="entry name" value="GmrSD_N"/>
    <property type="match status" value="1"/>
</dbReference>
<accession>A0ABP7XWK5</accession>
<dbReference type="InterPro" id="IPR011089">
    <property type="entry name" value="GmrSD_C"/>
</dbReference>
<protein>
    <submittedName>
        <fullName evidence="3">DUF262 domain-containing protein</fullName>
    </submittedName>
</protein>
<proteinExistence type="predicted"/>
<evidence type="ECO:0000313" key="4">
    <source>
        <dbReference type="Proteomes" id="UP001501333"/>
    </source>
</evidence>
<dbReference type="Pfam" id="PF07510">
    <property type="entry name" value="GmrSD_C"/>
    <property type="match status" value="1"/>
</dbReference>
<dbReference type="PANTHER" id="PTHR35149:SF2">
    <property type="entry name" value="DUF262 DOMAIN-CONTAINING PROTEIN"/>
    <property type="match status" value="1"/>
</dbReference>
<dbReference type="RefSeq" id="WP_229352867.1">
    <property type="nucleotide sequence ID" value="NZ_BAABAO010000003.1"/>
</dbReference>
<keyword evidence="4" id="KW-1185">Reference proteome</keyword>
<gene>
    <name evidence="3" type="ORF">GCM10022250_12660</name>
</gene>
<feature type="domain" description="GmrSD restriction endonucleases C-terminal" evidence="2">
    <location>
        <begin position="398"/>
        <end position="563"/>
    </location>
</feature>